<evidence type="ECO:0000259" key="1">
    <source>
        <dbReference type="PROSITE" id="PS51186"/>
    </source>
</evidence>
<dbReference type="InterPro" id="IPR016181">
    <property type="entry name" value="Acyl_CoA_acyltransferase"/>
</dbReference>
<dbReference type="PROSITE" id="PS51186">
    <property type="entry name" value="GNAT"/>
    <property type="match status" value="1"/>
</dbReference>
<dbReference type="InterPro" id="IPR000182">
    <property type="entry name" value="GNAT_dom"/>
</dbReference>
<accession>A0ABS4K6I1</accession>
<dbReference type="EMBL" id="JAGGLL010000019">
    <property type="protein sequence ID" value="MBP2022756.1"/>
    <property type="molecule type" value="Genomic_DNA"/>
</dbReference>
<dbReference type="Proteomes" id="UP001519308">
    <property type="component" value="Unassembled WGS sequence"/>
</dbReference>
<reference evidence="2 3" key="1">
    <citation type="submission" date="2021-03" db="EMBL/GenBank/DDBJ databases">
        <title>Genomic Encyclopedia of Type Strains, Phase IV (KMG-IV): sequencing the most valuable type-strain genomes for metagenomic binning, comparative biology and taxonomic classification.</title>
        <authorList>
            <person name="Goeker M."/>
        </authorList>
    </citation>
    <scope>NUCLEOTIDE SEQUENCE [LARGE SCALE GENOMIC DNA]</scope>
    <source>
        <strain evidence="2 3">DSM 28650</strain>
    </source>
</reference>
<dbReference type="Gene3D" id="3.40.630.30">
    <property type="match status" value="1"/>
</dbReference>
<evidence type="ECO:0000313" key="2">
    <source>
        <dbReference type="EMBL" id="MBP2022756.1"/>
    </source>
</evidence>
<feature type="domain" description="N-acetyltransferase" evidence="1">
    <location>
        <begin position="16"/>
        <end position="184"/>
    </location>
</feature>
<dbReference type="SUPFAM" id="SSF55729">
    <property type="entry name" value="Acyl-CoA N-acyltransferases (Nat)"/>
    <property type="match status" value="1"/>
</dbReference>
<evidence type="ECO:0000313" key="3">
    <source>
        <dbReference type="Proteomes" id="UP001519308"/>
    </source>
</evidence>
<name>A0ABS4K6I1_9CLOT</name>
<organism evidence="2 3">
    <name type="scientific">Clostridium punense</name>
    <dbReference type="NCBI Taxonomy" id="1054297"/>
    <lineage>
        <taxon>Bacteria</taxon>
        <taxon>Bacillati</taxon>
        <taxon>Bacillota</taxon>
        <taxon>Clostridia</taxon>
        <taxon>Eubacteriales</taxon>
        <taxon>Clostridiaceae</taxon>
        <taxon>Clostridium</taxon>
    </lineage>
</organism>
<sequence length="201" mass="23314">MREAAYENYFWQNEKIRLRPWREEDWECLYNTGFDTSLGRLAGYRVSFPPTASEAKEYSKEVENCKTKDGRTVFAMETLDGVHVGRIIFSLDEERHGTFGIGLRIAKEYQGKGYGISAMKILLQYGFMERRLNKCSATVLETNEGSIKLHKKLGYDQEGLLKESIYMNGSYHNEICFGLTKTMYLKSISNTCEKSEHREYC</sequence>
<dbReference type="PANTHER" id="PTHR43415">
    <property type="entry name" value="SPERMIDINE N(1)-ACETYLTRANSFERASE"/>
    <property type="match status" value="1"/>
</dbReference>
<protein>
    <submittedName>
        <fullName evidence="2">RimJ/RimL family protein N-acetyltransferase</fullName>
    </submittedName>
</protein>
<proteinExistence type="predicted"/>
<comment type="caution">
    <text evidence="2">The sequence shown here is derived from an EMBL/GenBank/DDBJ whole genome shotgun (WGS) entry which is preliminary data.</text>
</comment>
<dbReference type="CDD" id="cd04301">
    <property type="entry name" value="NAT_SF"/>
    <property type="match status" value="1"/>
</dbReference>
<keyword evidence="3" id="KW-1185">Reference proteome</keyword>
<dbReference type="Pfam" id="PF13302">
    <property type="entry name" value="Acetyltransf_3"/>
    <property type="match status" value="1"/>
</dbReference>
<dbReference type="PANTHER" id="PTHR43415:SF3">
    <property type="entry name" value="GNAT-FAMILY ACETYLTRANSFERASE"/>
    <property type="match status" value="1"/>
</dbReference>
<dbReference type="RefSeq" id="WP_021283656.1">
    <property type="nucleotide sequence ID" value="NZ_JAGGLL010000019.1"/>
</dbReference>
<gene>
    <name evidence="2" type="ORF">J2Z44_002579</name>
</gene>